<dbReference type="Proteomes" id="UP000603708">
    <property type="component" value="Unassembled WGS sequence"/>
</dbReference>
<dbReference type="CDD" id="cd03230">
    <property type="entry name" value="ABC_DR_subfamily_A"/>
    <property type="match status" value="1"/>
</dbReference>
<proteinExistence type="predicted"/>
<dbReference type="SUPFAM" id="SSF52540">
    <property type="entry name" value="P-loop containing nucleoside triphosphate hydrolases"/>
    <property type="match status" value="1"/>
</dbReference>
<evidence type="ECO:0000313" key="6">
    <source>
        <dbReference type="Proteomes" id="UP000603708"/>
    </source>
</evidence>
<dbReference type="PANTHER" id="PTHR42939:SF1">
    <property type="entry name" value="ABC TRANSPORTER ATP-BINDING PROTEIN ALBC-RELATED"/>
    <property type="match status" value="1"/>
</dbReference>
<dbReference type="GO" id="GO:0005524">
    <property type="term" value="F:ATP binding"/>
    <property type="evidence" value="ECO:0007669"/>
    <property type="project" value="UniProtKB-KW"/>
</dbReference>
<dbReference type="PROSITE" id="PS00211">
    <property type="entry name" value="ABC_TRANSPORTER_1"/>
    <property type="match status" value="1"/>
</dbReference>
<evidence type="ECO:0000313" key="5">
    <source>
        <dbReference type="EMBL" id="GHH76282.1"/>
    </source>
</evidence>
<dbReference type="GO" id="GO:0016887">
    <property type="term" value="F:ATP hydrolysis activity"/>
    <property type="evidence" value="ECO:0007669"/>
    <property type="project" value="InterPro"/>
</dbReference>
<dbReference type="InterPro" id="IPR051782">
    <property type="entry name" value="ABC_Transporter_VariousFunc"/>
</dbReference>
<dbReference type="InterPro" id="IPR027417">
    <property type="entry name" value="P-loop_NTPase"/>
</dbReference>
<reference evidence="5" key="1">
    <citation type="journal article" date="2014" name="Int. J. Syst. Evol. Microbiol.">
        <title>Complete genome sequence of Corynebacterium casei LMG S-19264T (=DSM 44701T), isolated from a smear-ripened cheese.</title>
        <authorList>
            <consortium name="US DOE Joint Genome Institute (JGI-PGF)"/>
            <person name="Walter F."/>
            <person name="Albersmeier A."/>
            <person name="Kalinowski J."/>
            <person name="Ruckert C."/>
        </authorList>
    </citation>
    <scope>NUCLEOTIDE SEQUENCE</scope>
    <source>
        <strain evidence="5">JCM 5069</strain>
    </source>
</reference>
<keyword evidence="1" id="KW-0813">Transport</keyword>
<dbReference type="SMART" id="SM00382">
    <property type="entry name" value="AAA"/>
    <property type="match status" value="1"/>
</dbReference>
<comment type="caution">
    <text evidence="5">The sequence shown here is derived from an EMBL/GenBank/DDBJ whole genome shotgun (WGS) entry which is preliminary data.</text>
</comment>
<name>A0A919G159_9ACTN</name>
<dbReference type="Gene3D" id="3.40.50.300">
    <property type="entry name" value="P-loop containing nucleotide triphosphate hydrolases"/>
    <property type="match status" value="1"/>
</dbReference>
<dbReference type="InterPro" id="IPR003439">
    <property type="entry name" value="ABC_transporter-like_ATP-bd"/>
</dbReference>
<dbReference type="PANTHER" id="PTHR42939">
    <property type="entry name" value="ABC TRANSPORTER ATP-BINDING PROTEIN ALBC-RELATED"/>
    <property type="match status" value="1"/>
</dbReference>
<evidence type="ECO:0000256" key="1">
    <source>
        <dbReference type="ARBA" id="ARBA00022448"/>
    </source>
</evidence>
<sequence>MHNARDAMDVAGPAEESAIEAYGVGRRYRRGWALRDCSFRLPAGRICGLVGPNGAGKTTLMAIAANLLEPTDGTLTVFGEAPESVQAGRRTAFLAQEKPLFRRFTVAETLRLGRELNPGWDQRAAENVVRAGNVPMEARIGTLSGGQRTRVAFALAFGKRPDLLMLDEPMSDLDPLVRHELMGVLLAGAAEHGTTVLMSSHILSELEDVCDFLLVISAGGLRMAGDVDELRSAHLRLQGARSGADAGPAQGGAQGVPAELAGHTIVEYRTSGRQVTALIRPDGPVAGQWQTDTPNLEELLLSYLRCPDAPPLISPVAQVPGRAHGFDDSRASA</sequence>
<keyword evidence="3 5" id="KW-0067">ATP-binding</keyword>
<gene>
    <name evidence="5" type="ORF">GCM10018793_21560</name>
</gene>
<dbReference type="InterPro" id="IPR017871">
    <property type="entry name" value="ABC_transporter-like_CS"/>
</dbReference>
<reference evidence="5" key="2">
    <citation type="submission" date="2020-09" db="EMBL/GenBank/DDBJ databases">
        <authorList>
            <person name="Sun Q."/>
            <person name="Ohkuma M."/>
        </authorList>
    </citation>
    <scope>NUCLEOTIDE SEQUENCE</scope>
    <source>
        <strain evidence="5">JCM 5069</strain>
    </source>
</reference>
<evidence type="ECO:0000256" key="2">
    <source>
        <dbReference type="ARBA" id="ARBA00022741"/>
    </source>
</evidence>
<dbReference type="AlphaFoldDB" id="A0A919G159"/>
<dbReference type="Pfam" id="PF00005">
    <property type="entry name" value="ABC_tran"/>
    <property type="match status" value="1"/>
</dbReference>
<dbReference type="InterPro" id="IPR003593">
    <property type="entry name" value="AAA+_ATPase"/>
</dbReference>
<feature type="domain" description="ABC transporter" evidence="4">
    <location>
        <begin position="19"/>
        <end position="243"/>
    </location>
</feature>
<protein>
    <submittedName>
        <fullName evidence="5">ABC transporter ATP-binding protein</fullName>
    </submittedName>
</protein>
<keyword evidence="2" id="KW-0547">Nucleotide-binding</keyword>
<evidence type="ECO:0000259" key="4">
    <source>
        <dbReference type="PROSITE" id="PS50893"/>
    </source>
</evidence>
<accession>A0A919G159</accession>
<dbReference type="EMBL" id="BNCD01000005">
    <property type="protein sequence ID" value="GHH76282.1"/>
    <property type="molecule type" value="Genomic_DNA"/>
</dbReference>
<evidence type="ECO:0000256" key="3">
    <source>
        <dbReference type="ARBA" id="ARBA00022840"/>
    </source>
</evidence>
<keyword evidence="6" id="KW-1185">Reference proteome</keyword>
<dbReference type="PROSITE" id="PS50893">
    <property type="entry name" value="ABC_TRANSPORTER_2"/>
    <property type="match status" value="1"/>
</dbReference>
<organism evidence="5 6">
    <name type="scientific">Streptomyces sulfonofaciens</name>
    <dbReference type="NCBI Taxonomy" id="68272"/>
    <lineage>
        <taxon>Bacteria</taxon>
        <taxon>Bacillati</taxon>
        <taxon>Actinomycetota</taxon>
        <taxon>Actinomycetes</taxon>
        <taxon>Kitasatosporales</taxon>
        <taxon>Streptomycetaceae</taxon>
        <taxon>Streptomyces</taxon>
    </lineage>
</organism>